<sequence length="264" mass="29195">MRGARRTVVIVAFLAALAVAAVPTVAVAGSVTDQVIRRLNRQLLYLAVPIAVLVEAILAYTVWRFRDNDEPEPTKENRQLEITWTIATALVLLFVGTASFYVLAQPTVSTVLDDPESNAEPGNAPEDAVEAHIVTEQWNYTFEYPEENVTTSESLVLPENRTAYLYITSEDVIHSVHVPELGLKQDALPGQYNLLRTEPTEQGEYRLYCAELCGRGHPEMLSTVRVVSEDEYERWLENPESALNESESNESSANGSAIDGGTDP</sequence>
<dbReference type="OrthoDB" id="27522at2157"/>
<dbReference type="NCBIfam" id="TIGR02866">
    <property type="entry name" value="CoxB"/>
    <property type="match status" value="1"/>
</dbReference>
<evidence type="ECO:0000313" key="18">
    <source>
        <dbReference type="EMBL" id="AEH36583.1"/>
    </source>
</evidence>
<evidence type="ECO:0000256" key="5">
    <source>
        <dbReference type="ARBA" id="ARBA00022660"/>
    </source>
</evidence>
<dbReference type="InterPro" id="IPR001505">
    <property type="entry name" value="Copper_CuA"/>
</dbReference>
<dbReference type="PROSITE" id="PS00078">
    <property type="entry name" value="COX2"/>
    <property type="match status" value="1"/>
</dbReference>
<keyword evidence="12 15" id="KW-0472">Membrane</keyword>
<feature type="transmembrane region" description="Helical" evidence="15">
    <location>
        <begin position="44"/>
        <end position="63"/>
    </location>
</feature>
<dbReference type="HOGENOM" id="CLU_036876_4_3_2"/>
<gene>
    <name evidence="18" type="ordered locus">Halxa_1956</name>
</gene>
<dbReference type="InterPro" id="IPR002429">
    <property type="entry name" value="CcO_II-like_C"/>
</dbReference>
<dbReference type="PANTHER" id="PTHR22888:SF9">
    <property type="entry name" value="CYTOCHROME C OXIDASE SUBUNIT 2"/>
    <property type="match status" value="1"/>
</dbReference>
<evidence type="ECO:0000256" key="14">
    <source>
        <dbReference type="SAM" id="MobiDB-lite"/>
    </source>
</evidence>
<evidence type="ECO:0000256" key="10">
    <source>
        <dbReference type="ARBA" id="ARBA00022989"/>
    </source>
</evidence>
<feature type="region of interest" description="Disordered" evidence="14">
    <location>
        <begin position="238"/>
        <end position="264"/>
    </location>
</feature>
<comment type="subcellular location">
    <subcellularLocation>
        <location evidence="1">Membrane</location>
        <topology evidence="1">Multi-pass membrane protein</topology>
    </subcellularLocation>
</comment>
<keyword evidence="7" id="KW-0479">Metal-binding</keyword>
<reference evidence="18 19" key="1">
    <citation type="journal article" date="2012" name="Stand. Genomic Sci.">
        <title>Complete genome sequence of Halopiger xanaduensis type strain (SH-6(T)).</title>
        <authorList>
            <person name="Anderson I."/>
            <person name="Tindall B.J."/>
            <person name="Rohde M."/>
            <person name="Lucas S."/>
            <person name="Han J."/>
            <person name="Lapidus A."/>
            <person name="Cheng J.F."/>
            <person name="Goodwin L."/>
            <person name="Pitluck S."/>
            <person name="Peters L."/>
            <person name="Pati A."/>
            <person name="Mikhailova N."/>
            <person name="Pagani I."/>
            <person name="Teshima H."/>
            <person name="Han C."/>
            <person name="Tapia R."/>
            <person name="Land M."/>
            <person name="Woyke T."/>
            <person name="Klenk H.P."/>
            <person name="Kyrpides N."/>
            <person name="Ivanova N."/>
        </authorList>
    </citation>
    <scope>NUCLEOTIDE SEQUENCE [LARGE SCALE GENOMIC DNA]</scope>
    <source>
        <strain evidence="19">DSM 18323 / JCM 14033 / SH-6</strain>
    </source>
</reference>
<dbReference type="GO" id="GO:0042773">
    <property type="term" value="P:ATP synthesis coupled electron transport"/>
    <property type="evidence" value="ECO:0007669"/>
    <property type="project" value="TreeGrafter"/>
</dbReference>
<dbReference type="Pfam" id="PF00116">
    <property type="entry name" value="COX2"/>
    <property type="match status" value="1"/>
</dbReference>
<dbReference type="SUPFAM" id="SSF49503">
    <property type="entry name" value="Cupredoxins"/>
    <property type="match status" value="1"/>
</dbReference>
<evidence type="ECO:0000256" key="7">
    <source>
        <dbReference type="ARBA" id="ARBA00022723"/>
    </source>
</evidence>
<feature type="domain" description="Cytochrome oxidase subunit II copper A binding" evidence="16">
    <location>
        <begin position="126"/>
        <end position="238"/>
    </location>
</feature>
<evidence type="ECO:0000256" key="4">
    <source>
        <dbReference type="ARBA" id="ARBA00022448"/>
    </source>
</evidence>
<evidence type="ECO:0000256" key="6">
    <source>
        <dbReference type="ARBA" id="ARBA00022692"/>
    </source>
</evidence>
<keyword evidence="4" id="KW-0813">Transport</keyword>
<dbReference type="SUPFAM" id="SSF81464">
    <property type="entry name" value="Cytochrome c oxidase subunit II-like, transmembrane region"/>
    <property type="match status" value="1"/>
</dbReference>
<dbReference type="Gene3D" id="2.60.40.420">
    <property type="entry name" value="Cupredoxins - blue copper proteins"/>
    <property type="match status" value="1"/>
</dbReference>
<keyword evidence="10 15" id="KW-1133">Transmembrane helix</keyword>
<evidence type="ECO:0000256" key="8">
    <source>
        <dbReference type="ARBA" id="ARBA00022967"/>
    </source>
</evidence>
<evidence type="ECO:0000256" key="11">
    <source>
        <dbReference type="ARBA" id="ARBA00023008"/>
    </source>
</evidence>
<feature type="compositionally biased region" description="Low complexity" evidence="14">
    <location>
        <begin position="238"/>
        <end position="254"/>
    </location>
</feature>
<evidence type="ECO:0000259" key="17">
    <source>
        <dbReference type="PROSITE" id="PS50999"/>
    </source>
</evidence>
<evidence type="ECO:0000256" key="9">
    <source>
        <dbReference type="ARBA" id="ARBA00022982"/>
    </source>
</evidence>
<dbReference type="STRING" id="797210.Halxa_1956"/>
<organism evidence="18 19">
    <name type="scientific">Halopiger xanaduensis (strain DSM 18323 / JCM 14033 / SH-6)</name>
    <dbReference type="NCBI Taxonomy" id="797210"/>
    <lineage>
        <taxon>Archaea</taxon>
        <taxon>Methanobacteriati</taxon>
        <taxon>Methanobacteriota</taxon>
        <taxon>Stenosarchaea group</taxon>
        <taxon>Halobacteria</taxon>
        <taxon>Halobacteriales</taxon>
        <taxon>Natrialbaceae</taxon>
        <taxon>Halopiger</taxon>
    </lineage>
</organism>
<keyword evidence="5" id="KW-0679">Respiratory chain</keyword>
<dbReference type="InterPro" id="IPR036257">
    <property type="entry name" value="Cyt_c_oxidase_su2_TM_sf"/>
</dbReference>
<dbReference type="PROSITE" id="PS50999">
    <property type="entry name" value="COX2_TM"/>
    <property type="match status" value="1"/>
</dbReference>
<keyword evidence="8" id="KW-1278">Translocase</keyword>
<feature type="transmembrane region" description="Helical" evidence="15">
    <location>
        <begin position="84"/>
        <end position="104"/>
    </location>
</feature>
<dbReference type="Proteomes" id="UP000006794">
    <property type="component" value="Chromosome"/>
</dbReference>
<dbReference type="GO" id="GO:0016020">
    <property type="term" value="C:membrane"/>
    <property type="evidence" value="ECO:0007669"/>
    <property type="project" value="UniProtKB-SubCell"/>
</dbReference>
<evidence type="ECO:0000256" key="1">
    <source>
        <dbReference type="ARBA" id="ARBA00004141"/>
    </source>
</evidence>
<dbReference type="EMBL" id="CP002839">
    <property type="protein sequence ID" value="AEH36583.1"/>
    <property type="molecule type" value="Genomic_DNA"/>
</dbReference>
<keyword evidence="9" id="KW-0249">Electron transport</keyword>
<proteinExistence type="inferred from homology"/>
<dbReference type="CDD" id="cd13914">
    <property type="entry name" value="CuRO_HCO_II_like_3"/>
    <property type="match status" value="1"/>
</dbReference>
<keyword evidence="11" id="KW-0186">Copper</keyword>
<dbReference type="GO" id="GO:0004129">
    <property type="term" value="F:cytochrome-c oxidase activity"/>
    <property type="evidence" value="ECO:0007669"/>
    <property type="project" value="UniProtKB-EC"/>
</dbReference>
<dbReference type="PANTHER" id="PTHR22888">
    <property type="entry name" value="CYTOCHROME C OXIDASE, SUBUNIT II"/>
    <property type="match status" value="1"/>
</dbReference>
<dbReference type="PRINTS" id="PR01166">
    <property type="entry name" value="CYCOXIDASEII"/>
</dbReference>
<evidence type="ECO:0000256" key="12">
    <source>
        <dbReference type="ARBA" id="ARBA00023136"/>
    </source>
</evidence>
<dbReference type="InterPro" id="IPR011759">
    <property type="entry name" value="Cyt_c_oxidase_su2_TM_dom"/>
</dbReference>
<evidence type="ECO:0000313" key="19">
    <source>
        <dbReference type="Proteomes" id="UP000006794"/>
    </source>
</evidence>
<dbReference type="PROSITE" id="PS50857">
    <property type="entry name" value="COX2_CUA"/>
    <property type="match status" value="1"/>
</dbReference>
<dbReference type="eggNOG" id="arCOG01235">
    <property type="taxonomic scope" value="Archaea"/>
</dbReference>
<dbReference type="InterPro" id="IPR008972">
    <property type="entry name" value="Cupredoxin"/>
</dbReference>
<evidence type="ECO:0000259" key="16">
    <source>
        <dbReference type="PROSITE" id="PS50857"/>
    </source>
</evidence>
<evidence type="ECO:0000256" key="3">
    <source>
        <dbReference type="ARBA" id="ARBA00012949"/>
    </source>
</evidence>
<dbReference type="AlphaFoldDB" id="F8D6J1"/>
<protein>
    <recommendedName>
        <fullName evidence="3">cytochrome-c oxidase</fullName>
        <ecNumber evidence="3">7.1.1.9</ecNumber>
    </recommendedName>
    <alternativeName>
        <fullName evidence="13">Cytochrome c oxidase polypeptide II</fullName>
    </alternativeName>
</protein>
<dbReference type="GO" id="GO:0016491">
    <property type="term" value="F:oxidoreductase activity"/>
    <property type="evidence" value="ECO:0007669"/>
    <property type="project" value="InterPro"/>
</dbReference>
<name>F8D6J1_HALXS</name>
<dbReference type="KEGG" id="hxa:Halxa_1956"/>
<dbReference type="InterPro" id="IPR014222">
    <property type="entry name" value="Cyt_c_oxidase_su2"/>
</dbReference>
<dbReference type="Gene3D" id="1.10.287.90">
    <property type="match status" value="1"/>
</dbReference>
<dbReference type="RefSeq" id="WP_013879476.1">
    <property type="nucleotide sequence ID" value="NC_015666.1"/>
</dbReference>
<dbReference type="InterPro" id="IPR045187">
    <property type="entry name" value="CcO_II"/>
</dbReference>
<evidence type="ECO:0000256" key="2">
    <source>
        <dbReference type="ARBA" id="ARBA00007866"/>
    </source>
</evidence>
<dbReference type="EC" id="7.1.1.9" evidence="3"/>
<keyword evidence="6 15" id="KW-0812">Transmembrane</keyword>
<accession>F8D6J1</accession>
<evidence type="ECO:0000256" key="13">
    <source>
        <dbReference type="ARBA" id="ARBA00031389"/>
    </source>
</evidence>
<feature type="domain" description="Cytochrome oxidase subunit II transmembrane region profile" evidence="17">
    <location>
        <begin position="17"/>
        <end position="110"/>
    </location>
</feature>
<evidence type="ECO:0000256" key="15">
    <source>
        <dbReference type="SAM" id="Phobius"/>
    </source>
</evidence>
<dbReference type="GeneID" id="10796920"/>
<dbReference type="GO" id="GO:0005507">
    <property type="term" value="F:copper ion binding"/>
    <property type="evidence" value="ECO:0007669"/>
    <property type="project" value="InterPro"/>
</dbReference>
<keyword evidence="19" id="KW-1185">Reference proteome</keyword>
<dbReference type="Pfam" id="PF02790">
    <property type="entry name" value="COX2_TM"/>
    <property type="match status" value="1"/>
</dbReference>
<comment type="similarity">
    <text evidence="2">Belongs to the cytochrome c oxidase subunit 2 family.</text>
</comment>